<dbReference type="PRINTS" id="PR00328">
    <property type="entry name" value="SAR1GTPBP"/>
</dbReference>
<organism evidence="7 8">
    <name type="scientific">Bathycoccus prasinos</name>
    <dbReference type="NCBI Taxonomy" id="41875"/>
    <lineage>
        <taxon>Eukaryota</taxon>
        <taxon>Viridiplantae</taxon>
        <taxon>Chlorophyta</taxon>
        <taxon>Mamiellophyceae</taxon>
        <taxon>Mamiellales</taxon>
        <taxon>Bathycoccaceae</taxon>
        <taxon>Bathycoccus</taxon>
    </lineage>
</organism>
<dbReference type="OrthoDB" id="2011769at2759"/>
<evidence type="ECO:0000256" key="4">
    <source>
        <dbReference type="PIRSR" id="PIRSR606689-1"/>
    </source>
</evidence>
<evidence type="ECO:0000256" key="2">
    <source>
        <dbReference type="ARBA" id="ARBA00022741"/>
    </source>
</evidence>
<dbReference type="CDD" id="cd04159">
    <property type="entry name" value="Arl10_like"/>
    <property type="match status" value="1"/>
</dbReference>
<dbReference type="EMBL" id="FO082277">
    <property type="protein sequence ID" value="CCO15113.1"/>
    <property type="molecule type" value="Genomic_DNA"/>
</dbReference>
<dbReference type="GO" id="GO:0015031">
    <property type="term" value="P:protein transport"/>
    <property type="evidence" value="ECO:0007669"/>
    <property type="project" value="InterPro"/>
</dbReference>
<evidence type="ECO:0000313" key="7">
    <source>
        <dbReference type="EMBL" id="CCO15113.1"/>
    </source>
</evidence>
<dbReference type="SMART" id="SM00177">
    <property type="entry name" value="ARF"/>
    <property type="match status" value="1"/>
</dbReference>
<dbReference type="Pfam" id="PF00025">
    <property type="entry name" value="Arf"/>
    <property type="match status" value="1"/>
</dbReference>
<evidence type="ECO:0000256" key="6">
    <source>
        <dbReference type="RuleBase" id="RU003925"/>
    </source>
</evidence>
<evidence type="ECO:0000256" key="1">
    <source>
        <dbReference type="ARBA" id="ARBA00010290"/>
    </source>
</evidence>
<name>K8F0P3_9CHLO</name>
<dbReference type="NCBIfam" id="TIGR00231">
    <property type="entry name" value="small_GTP"/>
    <property type="match status" value="1"/>
</dbReference>
<dbReference type="PANTHER" id="PTHR45732:SF7">
    <property type="entry name" value="ADP-RIBOSYLATION FACTOR-LIKE PROTEIN 8"/>
    <property type="match status" value="1"/>
</dbReference>
<keyword evidence="8" id="KW-1185">Reference proteome</keyword>
<dbReference type="GO" id="GO:0003924">
    <property type="term" value="F:GTPase activity"/>
    <property type="evidence" value="ECO:0007669"/>
    <property type="project" value="InterPro"/>
</dbReference>
<feature type="binding site" evidence="4">
    <location>
        <begin position="7"/>
        <end position="14"/>
    </location>
    <ligand>
        <name>GTP</name>
        <dbReference type="ChEBI" id="CHEBI:37565"/>
    </ligand>
</feature>
<comment type="similarity">
    <text evidence="1 6">Belongs to the small GTPase superfamily. Arf family.</text>
</comment>
<dbReference type="SUPFAM" id="SSF52540">
    <property type="entry name" value="P-loop containing nucleoside triphosphate hydrolases"/>
    <property type="match status" value="1"/>
</dbReference>
<keyword evidence="2 4" id="KW-0547">Nucleotide-binding</keyword>
<dbReference type="SMART" id="SM00175">
    <property type="entry name" value="RAB"/>
    <property type="match status" value="1"/>
</dbReference>
<dbReference type="PROSITE" id="PS51419">
    <property type="entry name" value="RAB"/>
    <property type="match status" value="1"/>
</dbReference>
<evidence type="ECO:0000256" key="3">
    <source>
        <dbReference type="ARBA" id="ARBA00023134"/>
    </source>
</evidence>
<dbReference type="InterPro" id="IPR044154">
    <property type="entry name" value="Arl8a/8b"/>
</dbReference>
<dbReference type="AlphaFoldDB" id="K8F0P3"/>
<dbReference type="GO" id="GO:0046872">
    <property type="term" value="F:metal ion binding"/>
    <property type="evidence" value="ECO:0007669"/>
    <property type="project" value="UniProtKB-KW"/>
</dbReference>
<dbReference type="eggNOG" id="KOG0075">
    <property type="taxonomic scope" value="Eukaryota"/>
</dbReference>
<dbReference type="Proteomes" id="UP000198341">
    <property type="component" value="Chromosome 2"/>
</dbReference>
<dbReference type="RefSeq" id="XP_007514873.1">
    <property type="nucleotide sequence ID" value="XM_007514811.1"/>
</dbReference>
<dbReference type="FunFam" id="3.40.50.300:FF:001166">
    <property type="entry name" value="ADP-ribosylation factor D"/>
    <property type="match status" value="1"/>
</dbReference>
<reference evidence="7 8" key="1">
    <citation type="submission" date="2011-10" db="EMBL/GenBank/DDBJ databases">
        <authorList>
            <person name="Genoscope - CEA"/>
        </authorList>
    </citation>
    <scope>NUCLEOTIDE SEQUENCE [LARGE SCALE GENOMIC DNA]</scope>
    <source>
        <strain evidence="7 8">RCC 1105</strain>
    </source>
</reference>
<dbReference type="KEGG" id="bpg:Bathy02g01580"/>
<feature type="binding site" evidence="4">
    <location>
        <position position="54"/>
    </location>
    <ligand>
        <name>GTP</name>
        <dbReference type="ChEBI" id="CHEBI:37565"/>
    </ligand>
</feature>
<protein>
    <submittedName>
        <fullName evidence="7">ADP-ribosylation factor-like protein 8B</fullName>
    </submittedName>
</protein>
<evidence type="ECO:0000313" key="8">
    <source>
        <dbReference type="Proteomes" id="UP000198341"/>
    </source>
</evidence>
<evidence type="ECO:0000256" key="5">
    <source>
        <dbReference type="PIRSR" id="PIRSR606689-2"/>
    </source>
</evidence>
<keyword evidence="5" id="KW-0479">Metal-binding</keyword>
<dbReference type="PROSITE" id="PS51417">
    <property type="entry name" value="ARF"/>
    <property type="match status" value="1"/>
</dbReference>
<dbReference type="STRING" id="41875.K8F0P3"/>
<dbReference type="SMART" id="SM00178">
    <property type="entry name" value="SAR"/>
    <property type="match status" value="1"/>
</dbReference>
<proteinExistence type="inferred from homology"/>
<gene>
    <name evidence="7" type="ORF">Bathy02g01580</name>
</gene>
<dbReference type="GeneID" id="19017272"/>
<accession>K8F0P3</accession>
<dbReference type="InterPro" id="IPR005225">
    <property type="entry name" value="Small_GTP-bd"/>
</dbReference>
<keyword evidence="5" id="KW-0460">Magnesium</keyword>
<feature type="binding site" evidence="4">
    <location>
        <begin position="110"/>
        <end position="113"/>
    </location>
    <ligand>
        <name>GTP</name>
        <dbReference type="ChEBI" id="CHEBI:37565"/>
    </ligand>
</feature>
<keyword evidence="3 4" id="KW-0342">GTP-binding</keyword>
<feature type="binding site" evidence="5">
    <location>
        <position position="32"/>
    </location>
    <ligand>
        <name>Mg(2+)</name>
        <dbReference type="ChEBI" id="CHEBI:18420"/>
    </ligand>
</feature>
<dbReference type="PANTHER" id="PTHR45732">
    <property type="entry name" value="ADP-RIBOSYLATION FACTOR-LIKE PROTEIN 8"/>
    <property type="match status" value="1"/>
</dbReference>
<feature type="binding site" evidence="5">
    <location>
        <position position="14"/>
    </location>
    <ligand>
        <name>Mg(2+)</name>
        <dbReference type="ChEBI" id="CHEBI:18420"/>
    </ligand>
</feature>
<dbReference type="Gene3D" id="3.40.50.300">
    <property type="entry name" value="P-loop containing nucleotide triphosphate hydrolases"/>
    <property type="match status" value="1"/>
</dbReference>
<dbReference type="InterPro" id="IPR006689">
    <property type="entry name" value="Small_GTPase_ARF/SAR"/>
</dbReference>
<sequence length="162" mass="18068">MELALIGLQNAGKTSFVNVVSGGEFVEDMIPTVGFNMRKVTKNKVSIKMWDMGGQERFRNMWERYCRGVTAVVYVLDAADKENFPLAKTELHALMQKPAVAGVPLLVLGNKSDLKDAADARTVIDAMELRRLSGREVCCYCISCKSQHNVDVCLEWLSKHAK</sequence>
<dbReference type="GO" id="GO:0005525">
    <property type="term" value="F:GTP binding"/>
    <property type="evidence" value="ECO:0007669"/>
    <property type="project" value="UniProtKB-KW"/>
</dbReference>
<dbReference type="InterPro" id="IPR027417">
    <property type="entry name" value="P-loop_NTPase"/>
</dbReference>